<dbReference type="EMBL" id="SSHM01000001">
    <property type="protein sequence ID" value="THC79728.1"/>
    <property type="molecule type" value="Genomic_DNA"/>
</dbReference>
<dbReference type="EMBL" id="AY659977">
    <property type="protein sequence ID" value="AAW22458.1"/>
    <property type="molecule type" value="Genomic_DNA"/>
</dbReference>
<keyword evidence="1" id="KW-0812">Transmembrane</keyword>
<dbReference type="Proteomes" id="UP000307517">
    <property type="component" value="Unassembled WGS sequence"/>
</dbReference>
<keyword evidence="1" id="KW-0472">Membrane</keyword>
<gene>
    <name evidence="3" type="primary">wzy</name>
    <name evidence="6" type="ORF">E6L36_04515</name>
</gene>
<dbReference type="PATRIC" id="fig|47715.142.peg.894"/>
<sequence>MFFIIATILLALSFLTNKLQKTISILALAVDAFLVAYPAVRHNADYNLYKLSYSQQLDNFEKGYTFLAKLFFNWGASYETFRVYIACATFIIFGIAIFRLSKNPSLVVLAFNVGLFAIEAIQIRNMIMLALALLGFSMLKQGQFANIVLGFLVLVIATSFHTLGYFFLLGGILFFIPWDKLIKGLKVVAIVSFPVSILFLIFGVQSIQSAFGTFLSITGARSDFSFDLVSVYNNGIGFNAWLLTVFIVAILLFPFFLNSPSVRNFLNDPKSKNVLVPAFLSVFSVVLTLLSSDYVRLVRDASVFSYIAYSQLVEKLSYKRFIILIYVFVIACFVFWLQNFIIYPESGRYIGYTIGLISDSVFQ</sequence>
<reference evidence="3" key="2">
    <citation type="journal article" date="2005" name="Microbiology">
        <title>Comparative analysis of the exopolysaccharide biosynthesis gene clusters from four strains of Lactobacillus rhamnosus.</title>
        <authorList>
            <person name="Peant B."/>
            <person name="Lapointe G."/>
            <person name="Gilbert C."/>
            <person name="Atlan D."/>
            <person name="Ward P."/>
            <person name="Roy D."/>
        </authorList>
    </citation>
    <scope>NUCLEOTIDE SEQUENCE</scope>
    <source>
        <strain evidence="2">ATCC 9595</strain>
        <strain evidence="4">R</strain>
        <strain evidence="3">RW-6541M</strain>
        <strain evidence="5">RW-9595M</strain>
    </source>
</reference>
<dbReference type="RefSeq" id="WP_005712933.1">
    <property type="nucleotide sequence ID" value="NZ_CABHIZ010000001.1"/>
</dbReference>
<feature type="transmembrane region" description="Helical" evidence="1">
    <location>
        <begin position="106"/>
        <end position="136"/>
    </location>
</feature>
<evidence type="ECO:0000313" key="4">
    <source>
        <dbReference type="EMBL" id="AAW22476.1"/>
    </source>
</evidence>
<evidence type="ECO:0000256" key="1">
    <source>
        <dbReference type="SAM" id="Phobius"/>
    </source>
</evidence>
<accession>Q58Z38</accession>
<dbReference type="EMBL" id="AY659976">
    <property type="protein sequence ID" value="AAW22440.1"/>
    <property type="molecule type" value="Genomic_DNA"/>
</dbReference>
<feature type="transmembrane region" description="Helical" evidence="1">
    <location>
        <begin position="321"/>
        <end position="343"/>
    </location>
</feature>
<feature type="transmembrane region" description="Helical" evidence="1">
    <location>
        <begin position="81"/>
        <end position="100"/>
    </location>
</feature>
<protein>
    <submittedName>
        <fullName evidence="6">EpsG family protein</fullName>
    </submittedName>
    <submittedName>
        <fullName evidence="3">Wzy</fullName>
    </submittedName>
</protein>
<feature type="transmembrane region" description="Helical" evidence="1">
    <location>
        <begin position="236"/>
        <end position="256"/>
    </location>
</feature>
<evidence type="ECO:0000313" key="5">
    <source>
        <dbReference type="EMBL" id="AAW22494.1"/>
    </source>
</evidence>
<keyword evidence="1" id="KW-1133">Transmembrane helix</keyword>
<reference evidence="3" key="1">
    <citation type="submission" date="2000-11" db="EMBL/GenBank/DDBJ databases">
        <authorList>
            <person name="Provencher C."/>
            <person name="Sirois S."/>
            <person name="Lapointe G."/>
            <person name="Roy D."/>
        </authorList>
    </citation>
    <scope>NUCLEOTIDE SEQUENCE</scope>
    <source>
        <strain evidence="2">ATCC 9595</strain>
        <strain evidence="4">R</strain>
        <strain evidence="3">RW-6541M</strain>
        <strain evidence="5">RW-9595M</strain>
    </source>
</reference>
<dbReference type="EMBL" id="AY659979">
    <property type="protein sequence ID" value="AAW22494.1"/>
    <property type="molecule type" value="Genomic_DNA"/>
</dbReference>
<dbReference type="Pfam" id="PF14897">
    <property type="entry name" value="EpsG"/>
    <property type="match status" value="1"/>
</dbReference>
<evidence type="ECO:0000313" key="7">
    <source>
        <dbReference type="Proteomes" id="UP000307517"/>
    </source>
</evidence>
<evidence type="ECO:0000313" key="6">
    <source>
        <dbReference type="EMBL" id="THC79728.1"/>
    </source>
</evidence>
<evidence type="ECO:0000313" key="3">
    <source>
        <dbReference type="EMBL" id="AAW22458.1"/>
    </source>
</evidence>
<organism evidence="3">
    <name type="scientific">Lacticaseibacillus rhamnosus</name>
    <name type="common">Lactobacillus rhamnosus</name>
    <dbReference type="NCBI Taxonomy" id="47715"/>
    <lineage>
        <taxon>Bacteria</taxon>
        <taxon>Bacillati</taxon>
        <taxon>Bacillota</taxon>
        <taxon>Bacilli</taxon>
        <taxon>Lactobacillales</taxon>
        <taxon>Lactobacillaceae</taxon>
        <taxon>Lacticaseibacillus</taxon>
    </lineage>
</organism>
<dbReference type="EMBL" id="AY659978">
    <property type="protein sequence ID" value="AAW22476.1"/>
    <property type="molecule type" value="Genomic_DNA"/>
</dbReference>
<feature type="transmembrane region" description="Helical" evidence="1">
    <location>
        <begin position="188"/>
        <end position="215"/>
    </location>
</feature>
<feature type="transmembrane region" description="Helical" evidence="1">
    <location>
        <begin position="276"/>
        <end position="295"/>
    </location>
</feature>
<proteinExistence type="predicted"/>
<dbReference type="InterPro" id="IPR049458">
    <property type="entry name" value="EpsG-like"/>
</dbReference>
<feature type="transmembrane region" description="Helical" evidence="1">
    <location>
        <begin position="148"/>
        <end position="176"/>
    </location>
</feature>
<dbReference type="AlphaFoldDB" id="Q58Z38"/>
<feature type="transmembrane region" description="Helical" evidence="1">
    <location>
        <begin position="23"/>
        <end position="40"/>
    </location>
</feature>
<reference evidence="6 7" key="3">
    <citation type="submission" date="2019-04" db="EMBL/GenBank/DDBJ databases">
        <title>Genome Announcement to Ensure Probiotic Safety of Lactobacillus rhamnosus UBLR-58.</title>
        <authorList>
            <person name="Sulthana A."/>
            <person name="Lakshmi S.G."/>
            <person name="Madempudi R.S."/>
        </authorList>
    </citation>
    <scope>NUCLEOTIDE SEQUENCE [LARGE SCALE GENOMIC DNA]</scope>
    <source>
        <strain evidence="6 7">UBLR-58</strain>
    </source>
</reference>
<name>Q58Z38_LACRH</name>
<evidence type="ECO:0000313" key="2">
    <source>
        <dbReference type="EMBL" id="AAW22440.1"/>
    </source>
</evidence>